<dbReference type="Pfam" id="PF00072">
    <property type="entry name" value="Response_reg"/>
    <property type="match status" value="1"/>
</dbReference>
<protein>
    <submittedName>
        <fullName evidence="8">Response regulator transcription factor</fullName>
    </submittedName>
</protein>
<evidence type="ECO:0000256" key="4">
    <source>
        <dbReference type="ARBA" id="ARBA00023163"/>
    </source>
</evidence>
<dbReference type="InterPro" id="IPR001789">
    <property type="entry name" value="Sig_transdc_resp-reg_receiver"/>
</dbReference>
<dbReference type="SMART" id="SM00448">
    <property type="entry name" value="REC"/>
    <property type="match status" value="1"/>
</dbReference>
<dbReference type="Gene3D" id="3.40.50.2300">
    <property type="match status" value="1"/>
</dbReference>
<name>A0A553FXJ9_9CORY</name>
<evidence type="ECO:0000259" key="7">
    <source>
        <dbReference type="PROSITE" id="PS50110"/>
    </source>
</evidence>
<dbReference type="SMART" id="SM00421">
    <property type="entry name" value="HTH_LUXR"/>
    <property type="match status" value="1"/>
</dbReference>
<dbReference type="AlphaFoldDB" id="A0A553FXJ9"/>
<dbReference type="GO" id="GO:0003677">
    <property type="term" value="F:DNA binding"/>
    <property type="evidence" value="ECO:0007669"/>
    <property type="project" value="UniProtKB-KW"/>
</dbReference>
<evidence type="ECO:0000256" key="1">
    <source>
        <dbReference type="ARBA" id="ARBA00022553"/>
    </source>
</evidence>
<dbReference type="RefSeq" id="WP_144013475.1">
    <property type="nucleotide sequence ID" value="NZ_VKDK01000008.1"/>
</dbReference>
<dbReference type="SUPFAM" id="SSF52172">
    <property type="entry name" value="CheY-like"/>
    <property type="match status" value="1"/>
</dbReference>
<dbReference type="GO" id="GO:0006355">
    <property type="term" value="P:regulation of DNA-templated transcription"/>
    <property type="evidence" value="ECO:0007669"/>
    <property type="project" value="InterPro"/>
</dbReference>
<evidence type="ECO:0000313" key="8">
    <source>
        <dbReference type="EMBL" id="TRX61975.1"/>
    </source>
</evidence>
<dbReference type="InterPro" id="IPR000792">
    <property type="entry name" value="Tscrpt_reg_LuxR_C"/>
</dbReference>
<reference evidence="8 9" key="1">
    <citation type="submission" date="2019-07" db="EMBL/GenBank/DDBJ databases">
        <title>Draft genome of C. aurimucosum strain 2274.</title>
        <authorList>
            <person name="Pacheco L.G.C."/>
            <person name="Aguiar E.R.G.R."/>
            <person name="Santos C.S."/>
            <person name="Rocha D.J.P.G."/>
            <person name="Sant'Anna L.O."/>
            <person name="Mattos-Guaraldi A.L."/>
            <person name="Santos L.S."/>
        </authorList>
    </citation>
    <scope>NUCLEOTIDE SEQUENCE [LARGE SCALE GENOMIC DNA]</scope>
    <source>
        <strain evidence="8 9">2274</strain>
    </source>
</reference>
<feature type="modified residue" description="4-aspartylphosphate" evidence="5">
    <location>
        <position position="54"/>
    </location>
</feature>
<feature type="domain" description="HTH luxR-type" evidence="6">
    <location>
        <begin position="150"/>
        <end position="215"/>
    </location>
</feature>
<evidence type="ECO:0000313" key="9">
    <source>
        <dbReference type="Proteomes" id="UP000320443"/>
    </source>
</evidence>
<dbReference type="PROSITE" id="PS50043">
    <property type="entry name" value="HTH_LUXR_2"/>
    <property type="match status" value="1"/>
</dbReference>
<keyword evidence="2" id="KW-0805">Transcription regulation</keyword>
<sequence length="215" mass="23053">MISVVLVDDEQALRRGIRFILEGAADIEVVAEAGNGRDGVARVTDLRPDVVLMDIRMPVMDGIEAAGQLRASAPDIPVVMLTAFDTNEFIVDALHAGAMGFLLKTIEPEGLVSAVRAAATGQQLLSPQALKNLLALKRPEPASAEVEVVEPCPLEGLSRRENEVAQLVAQGLDNQEIADQLYVSVTTVKTHIKHILDKLGGTNRVHIAIAVLESR</sequence>
<evidence type="ECO:0000256" key="2">
    <source>
        <dbReference type="ARBA" id="ARBA00023015"/>
    </source>
</evidence>
<feature type="domain" description="Response regulatory" evidence="7">
    <location>
        <begin position="3"/>
        <end position="119"/>
    </location>
</feature>
<dbReference type="GO" id="GO:0000160">
    <property type="term" value="P:phosphorelay signal transduction system"/>
    <property type="evidence" value="ECO:0007669"/>
    <property type="project" value="InterPro"/>
</dbReference>
<dbReference type="EMBL" id="VKDK01000008">
    <property type="protein sequence ID" value="TRX61975.1"/>
    <property type="molecule type" value="Genomic_DNA"/>
</dbReference>
<evidence type="ECO:0000256" key="5">
    <source>
        <dbReference type="PROSITE-ProRule" id="PRU00169"/>
    </source>
</evidence>
<accession>A0A553FXJ9</accession>
<dbReference type="InterPro" id="IPR039420">
    <property type="entry name" value="WalR-like"/>
</dbReference>
<evidence type="ECO:0000259" key="6">
    <source>
        <dbReference type="PROSITE" id="PS50043"/>
    </source>
</evidence>
<dbReference type="SUPFAM" id="SSF46894">
    <property type="entry name" value="C-terminal effector domain of the bipartite response regulators"/>
    <property type="match status" value="1"/>
</dbReference>
<dbReference type="CDD" id="cd06170">
    <property type="entry name" value="LuxR_C_like"/>
    <property type="match status" value="1"/>
</dbReference>
<proteinExistence type="predicted"/>
<gene>
    <name evidence="8" type="ORF">FNY97_06780</name>
</gene>
<dbReference type="PANTHER" id="PTHR43214">
    <property type="entry name" value="TWO-COMPONENT RESPONSE REGULATOR"/>
    <property type="match status" value="1"/>
</dbReference>
<dbReference type="PANTHER" id="PTHR43214:SF24">
    <property type="entry name" value="TRANSCRIPTIONAL REGULATORY PROTEIN NARL-RELATED"/>
    <property type="match status" value="1"/>
</dbReference>
<keyword evidence="9" id="KW-1185">Reference proteome</keyword>
<dbReference type="CDD" id="cd17535">
    <property type="entry name" value="REC_NarL-like"/>
    <property type="match status" value="1"/>
</dbReference>
<evidence type="ECO:0000256" key="3">
    <source>
        <dbReference type="ARBA" id="ARBA00023125"/>
    </source>
</evidence>
<comment type="caution">
    <text evidence="8">The sequence shown here is derived from an EMBL/GenBank/DDBJ whole genome shotgun (WGS) entry which is preliminary data.</text>
</comment>
<dbReference type="PRINTS" id="PR00038">
    <property type="entry name" value="HTHLUXR"/>
</dbReference>
<keyword evidence="3" id="KW-0238">DNA-binding</keyword>
<organism evidence="8 9">
    <name type="scientific">Corynebacterium hiratae</name>
    <dbReference type="NCBI Taxonomy" id="3139423"/>
    <lineage>
        <taxon>Bacteria</taxon>
        <taxon>Bacillati</taxon>
        <taxon>Actinomycetota</taxon>
        <taxon>Actinomycetes</taxon>
        <taxon>Mycobacteriales</taxon>
        <taxon>Corynebacteriaceae</taxon>
        <taxon>Corynebacterium</taxon>
    </lineage>
</organism>
<dbReference type="InterPro" id="IPR058245">
    <property type="entry name" value="NreC/VraR/RcsB-like_REC"/>
</dbReference>
<dbReference type="Pfam" id="PF00196">
    <property type="entry name" value="GerE"/>
    <property type="match status" value="1"/>
</dbReference>
<dbReference type="PROSITE" id="PS50110">
    <property type="entry name" value="RESPONSE_REGULATORY"/>
    <property type="match status" value="1"/>
</dbReference>
<dbReference type="InterPro" id="IPR011006">
    <property type="entry name" value="CheY-like_superfamily"/>
</dbReference>
<dbReference type="InterPro" id="IPR016032">
    <property type="entry name" value="Sig_transdc_resp-reg_C-effctor"/>
</dbReference>
<keyword evidence="4" id="KW-0804">Transcription</keyword>
<dbReference type="Proteomes" id="UP000320443">
    <property type="component" value="Unassembled WGS sequence"/>
</dbReference>
<dbReference type="PROSITE" id="PS00622">
    <property type="entry name" value="HTH_LUXR_1"/>
    <property type="match status" value="1"/>
</dbReference>
<keyword evidence="1 5" id="KW-0597">Phosphoprotein</keyword>